<gene>
    <name evidence="2" type="ORF">PoB_001714400</name>
</gene>
<feature type="region of interest" description="Disordered" evidence="1">
    <location>
        <begin position="201"/>
        <end position="240"/>
    </location>
</feature>
<feature type="compositionally biased region" description="Polar residues" evidence="1">
    <location>
        <begin position="201"/>
        <end position="211"/>
    </location>
</feature>
<accession>A0AAV3Z9L3</accession>
<name>A0AAV3Z9L3_9GAST</name>
<keyword evidence="3" id="KW-1185">Reference proteome</keyword>
<dbReference type="EMBL" id="BLXT01002056">
    <property type="protein sequence ID" value="GFN90638.1"/>
    <property type="molecule type" value="Genomic_DNA"/>
</dbReference>
<evidence type="ECO:0000313" key="3">
    <source>
        <dbReference type="Proteomes" id="UP000735302"/>
    </source>
</evidence>
<comment type="caution">
    <text evidence="2">The sequence shown here is derived from an EMBL/GenBank/DDBJ whole genome shotgun (WGS) entry which is preliminary data.</text>
</comment>
<reference evidence="2 3" key="1">
    <citation type="journal article" date="2021" name="Elife">
        <title>Chloroplast acquisition without the gene transfer in kleptoplastic sea slugs, Plakobranchus ocellatus.</title>
        <authorList>
            <person name="Maeda T."/>
            <person name="Takahashi S."/>
            <person name="Yoshida T."/>
            <person name="Shimamura S."/>
            <person name="Takaki Y."/>
            <person name="Nagai Y."/>
            <person name="Toyoda A."/>
            <person name="Suzuki Y."/>
            <person name="Arimoto A."/>
            <person name="Ishii H."/>
            <person name="Satoh N."/>
            <person name="Nishiyama T."/>
            <person name="Hasebe M."/>
            <person name="Maruyama T."/>
            <person name="Minagawa J."/>
            <person name="Obokata J."/>
            <person name="Shigenobu S."/>
        </authorList>
    </citation>
    <scope>NUCLEOTIDE SEQUENCE [LARGE SCALE GENOMIC DNA]</scope>
</reference>
<organism evidence="2 3">
    <name type="scientific">Plakobranchus ocellatus</name>
    <dbReference type="NCBI Taxonomy" id="259542"/>
    <lineage>
        <taxon>Eukaryota</taxon>
        <taxon>Metazoa</taxon>
        <taxon>Spiralia</taxon>
        <taxon>Lophotrochozoa</taxon>
        <taxon>Mollusca</taxon>
        <taxon>Gastropoda</taxon>
        <taxon>Heterobranchia</taxon>
        <taxon>Euthyneura</taxon>
        <taxon>Panpulmonata</taxon>
        <taxon>Sacoglossa</taxon>
        <taxon>Placobranchoidea</taxon>
        <taxon>Plakobranchidae</taxon>
        <taxon>Plakobranchus</taxon>
    </lineage>
</organism>
<evidence type="ECO:0000313" key="2">
    <source>
        <dbReference type="EMBL" id="GFN90638.1"/>
    </source>
</evidence>
<proteinExistence type="predicted"/>
<protein>
    <submittedName>
        <fullName evidence="2">Uncharacterized protein</fullName>
    </submittedName>
</protein>
<evidence type="ECO:0000256" key="1">
    <source>
        <dbReference type="SAM" id="MobiDB-lite"/>
    </source>
</evidence>
<sequence length="240" mass="26651">MTANNSLGTAQVLVRTDSYRDVQECRDCSHLLSMVVRLELDIEVTTTKFDDSDGRHTHQCRKVLRLPIAGNRDSTTSCPCARLLCLVRTWGGVRFFFFFGCHGEVFEFRLPSSPPDTEPNQGDKLRRLAALCQSYAGALPPAEGVGPLLGLTQPIRRILTSRLGSVGGRCPPISGEGNGQGDMLMSDSHYCRTVTISISRIHTSPHTGRTSRQTRRPHCEGGHLNYSQNRKATVDRNRRQ</sequence>
<dbReference type="Proteomes" id="UP000735302">
    <property type="component" value="Unassembled WGS sequence"/>
</dbReference>
<dbReference type="AlphaFoldDB" id="A0AAV3Z9L3"/>